<gene>
    <name evidence="3" type="ORF">VE25_15155</name>
</gene>
<dbReference type="PATRIC" id="fig|443610.3.peg.1300"/>
<name>A0A0F5FQ62_9HYPH</name>
<protein>
    <recommendedName>
        <fullName evidence="2">Autotransporter domain-containing protein</fullName>
    </recommendedName>
</protein>
<comment type="caution">
    <text evidence="3">The sequence shown here is derived from an EMBL/GenBank/DDBJ whole genome shotgun (WGS) entry which is preliminary data.</text>
</comment>
<dbReference type="InterPro" id="IPR006315">
    <property type="entry name" value="OM_autotransptr_brl_dom"/>
</dbReference>
<dbReference type="InterPro" id="IPR030895">
    <property type="entry name" value="T5SS_PEPC_rpt"/>
</dbReference>
<reference evidence="3 4" key="1">
    <citation type="submission" date="2015-03" db="EMBL/GenBank/DDBJ databases">
        <authorList>
            <person name="Hassan Y.I."/>
            <person name="Lepp D."/>
            <person name="Li X.-Z."/>
            <person name="Zhou T."/>
        </authorList>
    </citation>
    <scope>NUCLEOTIDE SEQUENCE [LARGE SCALE GENOMIC DNA]</scope>
    <source>
        <strain evidence="3 4">BD-c194</strain>
    </source>
</reference>
<dbReference type="Pfam" id="PF03797">
    <property type="entry name" value="Autotransporter"/>
    <property type="match status" value="1"/>
</dbReference>
<keyword evidence="4" id="KW-1185">Reference proteome</keyword>
<keyword evidence="1" id="KW-0732">Signal</keyword>
<dbReference type="GO" id="GO:0019867">
    <property type="term" value="C:outer membrane"/>
    <property type="evidence" value="ECO:0007669"/>
    <property type="project" value="InterPro"/>
</dbReference>
<dbReference type="PROSITE" id="PS51208">
    <property type="entry name" value="AUTOTRANSPORTER"/>
    <property type="match status" value="1"/>
</dbReference>
<sequence length="1133" mass="111633">MSTYVSTFRRQAAVYRPLLTMALAGVSATALTLALVPARAQEVIDGGQTVNVPGDHASPWNLGAVDLIVGEAGAGTLIVENGGIVIPAVVQVGRLAGSNGTVTVTGAGSNLTSTGSIMQIGLEGTGVVTVSGGASLDTAAGLVIGHFAGGEGTLNVSGPGTTWTTANQVTVGSQGTGTVNLTDGASVIHGGPLTLGLGAHRSGYVVVSGAGTNWEATQNAVVGDAGNGDLRVEDGATFDVTQDLVIGDDLTGLGYLTVNDAQLTFGTLSAGVDGYAYVWIEDGGTLGSAGHDAVFGVNADGEAGMQITGAGSTFTGNLTTIAEAGKATISVSDGARLETGITTLGNQAGSLGEVHLSGPGTVWANTVDDIYVGRLGEGIVTAAGGARIDAISYVRLGTDVDGRGTVALTGAGTALEAGVAIEIAKSGLGEFIVADGASVKHDGDLLIGQSNGSMGIAEVSGAGSSWQGLGDATIGEAGVGAFAVTDGASANFAGSTVVGALAGGGALWADGGTISTGTLTLGDAANGTLVVENGGSVTVGGGTGTLLVGAQAGSHGTISIGNGNGAGTIEAAKIQFGAGDSNLFFSHTDEDYRFDPILEGTAQIEHGGGTTILTADSSGFTGSTAVTGGRLAVEGALGGTVAVESGAMLAGMGVLDTVTVASGGTVAPGNSIGTLTVDSITFDAGSIYAVEVNGAGASDLVSATGTILINGGTVNVERFPDILVGSPYTILTSAGTLNGTFDGATFASGSLFITPTLTYDGSNAYVTLAQTTDFADVALTPNQKAAAAGIQSVGAGGAFSAIAALASIEAAREAFDAVSGEIHASAKTAFVEDSRFVREAAIARVRSVSGGAQAPASALDAMEFWGHGFGAFGEWDGDGNAAGIERSIGGFVLGGDALADDWRFGLLAGYGHTGFDVDDRDSSGSAASYHLGAYGGTQVNGFGLAFGGAYSWHDVEIDRTAAFDGFADALSSSYWAGTGQIFGEVNYGLDMGSARFEPFANLALVHHSTQGFAEDGGSAALEAGSQASGNAFTMLGVRMETDLALGEGPSARLTGMIGWRHAFGDDTPEATLNFAGGDPFTVAGPPIARDALALEAGLAISVSPTASFGLAYSGTVASNAQDHGLKASFSAKF</sequence>
<feature type="signal peptide" evidence="1">
    <location>
        <begin position="1"/>
        <end position="40"/>
    </location>
</feature>
<evidence type="ECO:0000313" key="4">
    <source>
        <dbReference type="Proteomes" id="UP000033632"/>
    </source>
</evidence>
<feature type="domain" description="Autotransporter" evidence="2">
    <location>
        <begin position="857"/>
        <end position="1133"/>
    </location>
</feature>
<dbReference type="NCBIfam" id="TIGR01414">
    <property type="entry name" value="autotrans_barl"/>
    <property type="match status" value="1"/>
</dbReference>
<dbReference type="STRING" id="443610.VE25_15155"/>
<evidence type="ECO:0000256" key="1">
    <source>
        <dbReference type="SAM" id="SignalP"/>
    </source>
</evidence>
<dbReference type="SMART" id="SM00869">
    <property type="entry name" value="Autotransporter"/>
    <property type="match status" value="1"/>
</dbReference>
<organism evidence="3 4">
    <name type="scientific">Devosia geojensis</name>
    <dbReference type="NCBI Taxonomy" id="443610"/>
    <lineage>
        <taxon>Bacteria</taxon>
        <taxon>Pseudomonadati</taxon>
        <taxon>Pseudomonadota</taxon>
        <taxon>Alphaproteobacteria</taxon>
        <taxon>Hyphomicrobiales</taxon>
        <taxon>Devosiaceae</taxon>
        <taxon>Devosia</taxon>
    </lineage>
</organism>
<dbReference type="InterPro" id="IPR036709">
    <property type="entry name" value="Autotransporte_beta_dom_sf"/>
</dbReference>
<dbReference type="OrthoDB" id="7872833at2"/>
<proteinExistence type="predicted"/>
<dbReference type="RefSeq" id="WP_046109488.1">
    <property type="nucleotide sequence ID" value="NZ_JZEX01000125.1"/>
</dbReference>
<dbReference type="EMBL" id="JZEX01000125">
    <property type="protein sequence ID" value="KKB10968.1"/>
    <property type="molecule type" value="Genomic_DNA"/>
</dbReference>
<feature type="chain" id="PRO_5002486575" description="Autotransporter domain-containing protein" evidence="1">
    <location>
        <begin position="41"/>
        <end position="1133"/>
    </location>
</feature>
<dbReference type="SUPFAM" id="SSF103515">
    <property type="entry name" value="Autotransporter"/>
    <property type="match status" value="1"/>
</dbReference>
<dbReference type="NCBIfam" id="TIGR04393">
    <property type="entry name" value="rpt_T5SS_PEPC"/>
    <property type="match status" value="5"/>
</dbReference>
<dbReference type="Gene3D" id="2.40.128.130">
    <property type="entry name" value="Autotransporter beta-domain"/>
    <property type="match status" value="1"/>
</dbReference>
<dbReference type="Proteomes" id="UP000033632">
    <property type="component" value="Unassembled WGS sequence"/>
</dbReference>
<evidence type="ECO:0000313" key="3">
    <source>
        <dbReference type="EMBL" id="KKB10968.1"/>
    </source>
</evidence>
<accession>A0A0F5FQ62</accession>
<dbReference type="InterPro" id="IPR005546">
    <property type="entry name" value="Autotransporte_beta"/>
</dbReference>
<evidence type="ECO:0000259" key="2">
    <source>
        <dbReference type="PROSITE" id="PS51208"/>
    </source>
</evidence>
<dbReference type="AlphaFoldDB" id="A0A0F5FQ62"/>